<evidence type="ECO:0000313" key="4">
    <source>
        <dbReference type="EMBL" id="CAD6206648.1"/>
    </source>
</evidence>
<comment type="caution">
    <text evidence="4">The sequence shown here is derived from an EMBL/GenBank/DDBJ whole genome shotgun (WGS) entry which is preliminary data.</text>
</comment>
<sequence>MEVSVLLVLLLGGVGGFRWGVGEGRVGILTVFRGCFRQQEMGKRVVRTVRVRNISDLATEREVREFFSFSGEIEHVDIRFDTVASGRTAYVTFKDPKALEIAVLLSGATIVDQIVNITPAEDYIYIPVTEQQLMVHEVTSTSSAPNAELEYSSEANTSPNSRVYVSKAHDVMTNVIAKGSAMRQDAVNKAKAFDEKHQLRANASARINSFDKRVGLSEKINSGISVVNEKVKSVDQRLHVSDKTMAALLAAERKLNDTGSAVKTNRYVSAGTSWLNGAFSKVAKAGHVAGSRTREKFQLVVSNITTKVSGS</sequence>
<evidence type="ECO:0000259" key="3">
    <source>
        <dbReference type="PROSITE" id="PS50102"/>
    </source>
</evidence>
<reference evidence="4" key="1">
    <citation type="submission" date="2020-10" db="EMBL/GenBank/DDBJ databases">
        <authorList>
            <person name="Han B."/>
            <person name="Lu T."/>
            <person name="Zhao Q."/>
            <person name="Huang X."/>
            <person name="Zhao Y."/>
        </authorList>
    </citation>
    <scope>NUCLEOTIDE SEQUENCE</scope>
</reference>
<dbReference type="Proteomes" id="UP000604825">
    <property type="component" value="Unassembled WGS sequence"/>
</dbReference>
<keyword evidence="5" id="KW-1185">Reference proteome</keyword>
<dbReference type="PANTHER" id="PTHR32343:SF9">
    <property type="entry name" value="RRM-CONTAINING PROTEIN-RELATED"/>
    <property type="match status" value="1"/>
</dbReference>
<evidence type="ECO:0000313" key="5">
    <source>
        <dbReference type="Proteomes" id="UP000604825"/>
    </source>
</evidence>
<feature type="chain" id="PRO_5032567980" description="RRM domain-containing protein" evidence="2">
    <location>
        <begin position="17"/>
        <end position="311"/>
    </location>
</feature>
<dbReference type="InterPro" id="IPR000504">
    <property type="entry name" value="RRM_dom"/>
</dbReference>
<accession>A0A811MH11</accession>
<keyword evidence="2" id="KW-0732">Signal</keyword>
<dbReference type="PANTHER" id="PTHR32343">
    <property type="entry name" value="SERINE/ARGININE-RICH SPLICING FACTOR"/>
    <property type="match status" value="1"/>
</dbReference>
<proteinExistence type="predicted"/>
<feature type="signal peptide" evidence="2">
    <location>
        <begin position="1"/>
        <end position="16"/>
    </location>
</feature>
<feature type="domain" description="RRM" evidence="3">
    <location>
        <begin position="47"/>
        <end position="122"/>
    </location>
</feature>
<evidence type="ECO:0000256" key="2">
    <source>
        <dbReference type="SAM" id="SignalP"/>
    </source>
</evidence>
<dbReference type="InterPro" id="IPR035979">
    <property type="entry name" value="RBD_domain_sf"/>
</dbReference>
<dbReference type="GO" id="GO:0003723">
    <property type="term" value="F:RNA binding"/>
    <property type="evidence" value="ECO:0007669"/>
    <property type="project" value="UniProtKB-UniRule"/>
</dbReference>
<dbReference type="Pfam" id="PF00076">
    <property type="entry name" value="RRM_1"/>
    <property type="match status" value="1"/>
</dbReference>
<organism evidence="4 5">
    <name type="scientific">Miscanthus lutarioriparius</name>
    <dbReference type="NCBI Taxonomy" id="422564"/>
    <lineage>
        <taxon>Eukaryota</taxon>
        <taxon>Viridiplantae</taxon>
        <taxon>Streptophyta</taxon>
        <taxon>Embryophyta</taxon>
        <taxon>Tracheophyta</taxon>
        <taxon>Spermatophyta</taxon>
        <taxon>Magnoliopsida</taxon>
        <taxon>Liliopsida</taxon>
        <taxon>Poales</taxon>
        <taxon>Poaceae</taxon>
        <taxon>PACMAD clade</taxon>
        <taxon>Panicoideae</taxon>
        <taxon>Andropogonodae</taxon>
        <taxon>Andropogoneae</taxon>
        <taxon>Saccharinae</taxon>
        <taxon>Miscanthus</taxon>
    </lineage>
</organism>
<dbReference type="OrthoDB" id="7763451at2759"/>
<dbReference type="Gene3D" id="3.30.70.330">
    <property type="match status" value="1"/>
</dbReference>
<protein>
    <recommendedName>
        <fullName evidence="3">RRM domain-containing protein</fullName>
    </recommendedName>
</protein>
<dbReference type="EMBL" id="CAJGYO010000001">
    <property type="protein sequence ID" value="CAD6206648.1"/>
    <property type="molecule type" value="Genomic_DNA"/>
</dbReference>
<dbReference type="SMART" id="SM00360">
    <property type="entry name" value="RRM"/>
    <property type="match status" value="1"/>
</dbReference>
<name>A0A811MH11_9POAL</name>
<gene>
    <name evidence="4" type="ORF">NCGR_LOCUS4328</name>
</gene>
<evidence type="ECO:0000256" key="1">
    <source>
        <dbReference type="PROSITE-ProRule" id="PRU00176"/>
    </source>
</evidence>
<dbReference type="AlphaFoldDB" id="A0A811MH11"/>
<dbReference type="PROSITE" id="PS50102">
    <property type="entry name" value="RRM"/>
    <property type="match status" value="1"/>
</dbReference>
<dbReference type="SUPFAM" id="SSF54928">
    <property type="entry name" value="RNA-binding domain, RBD"/>
    <property type="match status" value="1"/>
</dbReference>
<keyword evidence="1" id="KW-0694">RNA-binding</keyword>
<dbReference type="InterPro" id="IPR012677">
    <property type="entry name" value="Nucleotide-bd_a/b_plait_sf"/>
</dbReference>